<dbReference type="EMBL" id="SKFH01000001">
    <property type="protein sequence ID" value="TCZ74747.1"/>
    <property type="molecule type" value="Genomic_DNA"/>
</dbReference>
<evidence type="ECO:0000313" key="2">
    <source>
        <dbReference type="Proteomes" id="UP000295164"/>
    </source>
</evidence>
<gene>
    <name evidence="1" type="ORF">E0486_00135</name>
</gene>
<accession>A0A4R4E6R4</accession>
<keyword evidence="2" id="KW-1185">Reference proteome</keyword>
<dbReference type="RefSeq" id="WP_131850103.1">
    <property type="nucleotide sequence ID" value="NZ_SKFH01000001.1"/>
</dbReference>
<name>A0A4R4E6R4_9BACT</name>
<protein>
    <submittedName>
        <fullName evidence="1">Uncharacterized protein</fullName>
    </submittedName>
</protein>
<reference evidence="1 2" key="1">
    <citation type="submission" date="2019-03" db="EMBL/GenBank/DDBJ databases">
        <authorList>
            <person name="Kim M.K.M."/>
        </authorList>
    </citation>
    <scope>NUCLEOTIDE SEQUENCE [LARGE SCALE GENOMIC DNA]</scope>
    <source>
        <strain evidence="1 2">17J68-15</strain>
    </source>
</reference>
<dbReference type="AlphaFoldDB" id="A0A4R4E6R4"/>
<comment type="caution">
    <text evidence="1">The sequence shown here is derived from an EMBL/GenBank/DDBJ whole genome shotgun (WGS) entry which is preliminary data.</text>
</comment>
<evidence type="ECO:0000313" key="1">
    <source>
        <dbReference type="EMBL" id="TCZ74747.1"/>
    </source>
</evidence>
<organism evidence="1 2">
    <name type="scientific">Flaviaesturariibacter aridisoli</name>
    <dbReference type="NCBI Taxonomy" id="2545761"/>
    <lineage>
        <taxon>Bacteria</taxon>
        <taxon>Pseudomonadati</taxon>
        <taxon>Bacteroidota</taxon>
        <taxon>Chitinophagia</taxon>
        <taxon>Chitinophagales</taxon>
        <taxon>Chitinophagaceae</taxon>
        <taxon>Flaviaestuariibacter</taxon>
    </lineage>
</organism>
<proteinExistence type="predicted"/>
<sequence length="86" mass="9377">MNYAVVLFFDESPCGYAVSEDGDRVRFRPAPHPAGFGRPAYPELTARAAGNGWLVEGTEDPSVRHQVGRLLGQRSAPLPHRFSVAP</sequence>
<dbReference type="OrthoDB" id="678297at2"/>
<dbReference type="Proteomes" id="UP000295164">
    <property type="component" value="Unassembled WGS sequence"/>
</dbReference>